<protein>
    <submittedName>
        <fullName evidence="3">Uncharacterized protein</fullName>
    </submittedName>
</protein>
<evidence type="ECO:0000313" key="3">
    <source>
        <dbReference type="EMBL" id="OXA53545.1"/>
    </source>
</evidence>
<keyword evidence="1" id="KW-0812">Transmembrane</keyword>
<proteinExistence type="predicted"/>
<dbReference type="AlphaFoldDB" id="A0A226E7G4"/>
<sequence>MSLFTISQLLIIISLSTLSSSLKLPHQFNSFTLCTWNFAIYGETDKNKSVDFPVDNLFADNTFIQQSTLKTVGQSERVVLNTPKQFKFSLQKCFLDFIIVQESTLSYMPAVYENDTISNLVVMSPELDREFSFNRMVSYVENAKEKFVMFADYRLDKLLRVERQLVFPDTQRIPLEEFTSDVAGISKFDFLGTDVWIFDPNDNSRQTVLNLRLTWSIRKMFNLRDQPKFLHPRHVLLYELEKFFNFTAFYVYHPDLLFNQTYFIGRTDTTPASIYTPRMRAMHSQRDQENPRKVSFLVIKETKIDIIYYKSKPDLYRVKTIGALLFQAYDTPTWIGVVTVFVTYSAVITLIRKNLSNAVWTAMSAFFRQGEAHFTPLNLIVIFSLIPFLFIYEGDMTARVIKPREPEILQDYEHLINASFAIIVDNVTTGINAQKVTRFTDVLNKIAESPLAAKHAVNLAKSKERSRKRVKNISRGNGSQTLIEARDAFVYLQPKAFWTWALINSYFLKYGMNFEALIVKESIITNRGIQFTFRKDYGGRLRRKLGQMMSSGLIELWYEAYHRVNYYTKGFKLAVKLERRVEELSVTKVQFVYVISGFLVGIGIIVGIMEFAWIRGFYWVTMEKSCFTAWVNILKNNNNR</sequence>
<keyword evidence="1" id="KW-0472">Membrane</keyword>
<name>A0A226E7G4_FOLCA</name>
<dbReference type="EMBL" id="LNIX01000005">
    <property type="protein sequence ID" value="OXA53545.1"/>
    <property type="molecule type" value="Genomic_DNA"/>
</dbReference>
<evidence type="ECO:0000313" key="4">
    <source>
        <dbReference type="Proteomes" id="UP000198287"/>
    </source>
</evidence>
<keyword evidence="4" id="KW-1185">Reference proteome</keyword>
<reference evidence="3 4" key="1">
    <citation type="submission" date="2015-12" db="EMBL/GenBank/DDBJ databases">
        <title>The genome of Folsomia candida.</title>
        <authorList>
            <person name="Faddeeva A."/>
            <person name="Derks M.F."/>
            <person name="Anvar Y."/>
            <person name="Smit S."/>
            <person name="Van Straalen N."/>
            <person name="Roelofs D."/>
        </authorList>
    </citation>
    <scope>NUCLEOTIDE SEQUENCE [LARGE SCALE GENOMIC DNA]</scope>
    <source>
        <strain evidence="3 4">VU population</strain>
        <tissue evidence="3">Whole body</tissue>
    </source>
</reference>
<keyword evidence="1" id="KW-1133">Transmembrane helix</keyword>
<feature type="chain" id="PRO_5012217721" evidence="2">
    <location>
        <begin position="22"/>
        <end position="640"/>
    </location>
</feature>
<feature type="transmembrane region" description="Helical" evidence="1">
    <location>
        <begin position="333"/>
        <end position="351"/>
    </location>
</feature>
<accession>A0A226E7G4</accession>
<gene>
    <name evidence="3" type="ORF">Fcan01_10741</name>
</gene>
<feature type="transmembrane region" description="Helical" evidence="1">
    <location>
        <begin position="372"/>
        <end position="392"/>
    </location>
</feature>
<evidence type="ECO:0000256" key="2">
    <source>
        <dbReference type="SAM" id="SignalP"/>
    </source>
</evidence>
<feature type="signal peptide" evidence="2">
    <location>
        <begin position="1"/>
        <end position="21"/>
    </location>
</feature>
<comment type="caution">
    <text evidence="3">The sequence shown here is derived from an EMBL/GenBank/DDBJ whole genome shotgun (WGS) entry which is preliminary data.</text>
</comment>
<keyword evidence="2" id="KW-0732">Signal</keyword>
<feature type="transmembrane region" description="Helical" evidence="1">
    <location>
        <begin position="591"/>
        <end position="614"/>
    </location>
</feature>
<dbReference type="Proteomes" id="UP000198287">
    <property type="component" value="Unassembled WGS sequence"/>
</dbReference>
<organism evidence="3 4">
    <name type="scientific">Folsomia candida</name>
    <name type="common">Springtail</name>
    <dbReference type="NCBI Taxonomy" id="158441"/>
    <lineage>
        <taxon>Eukaryota</taxon>
        <taxon>Metazoa</taxon>
        <taxon>Ecdysozoa</taxon>
        <taxon>Arthropoda</taxon>
        <taxon>Hexapoda</taxon>
        <taxon>Collembola</taxon>
        <taxon>Entomobryomorpha</taxon>
        <taxon>Isotomoidea</taxon>
        <taxon>Isotomidae</taxon>
        <taxon>Proisotominae</taxon>
        <taxon>Folsomia</taxon>
    </lineage>
</organism>
<evidence type="ECO:0000256" key="1">
    <source>
        <dbReference type="SAM" id="Phobius"/>
    </source>
</evidence>